<sequence length="138" mass="15522">MNQVVNPPAHPIAAPALLTEPLSFSCHLGECRSELLPLLSEVSKVVSREGSLSKTLKLVLELMQKHLQVTRAMISLYDAGCDQIFIHESFGLSREESEKRGLLPRRRHHRPRGGNQTADYRAGDRRRAVISQPYRQLG</sequence>
<proteinExistence type="predicted"/>
<organism evidence="2">
    <name type="scientific">Acerihabitans sp. KWT182</name>
    <dbReference type="NCBI Taxonomy" id="3157919"/>
    <lineage>
        <taxon>Bacteria</taxon>
        <taxon>Pseudomonadati</taxon>
        <taxon>Pseudomonadota</taxon>
        <taxon>Gammaproteobacteria</taxon>
        <taxon>Enterobacterales</taxon>
        <taxon>Pectobacteriaceae</taxon>
        <taxon>Acerihabitans</taxon>
    </lineage>
</organism>
<dbReference type="SUPFAM" id="SSF55781">
    <property type="entry name" value="GAF domain-like"/>
    <property type="match status" value="1"/>
</dbReference>
<dbReference type="AlphaFoldDB" id="A0AAU7Q9R2"/>
<gene>
    <name evidence="2" type="ORF">ABK905_25875</name>
</gene>
<dbReference type="EMBL" id="CP157947">
    <property type="protein sequence ID" value="XBS69688.1"/>
    <property type="molecule type" value="Genomic_DNA"/>
</dbReference>
<dbReference type="InterPro" id="IPR029016">
    <property type="entry name" value="GAF-like_dom_sf"/>
</dbReference>
<feature type="compositionally biased region" description="Basic residues" evidence="1">
    <location>
        <begin position="102"/>
        <end position="112"/>
    </location>
</feature>
<feature type="region of interest" description="Disordered" evidence="1">
    <location>
        <begin position="93"/>
        <end position="125"/>
    </location>
</feature>
<evidence type="ECO:0000256" key="1">
    <source>
        <dbReference type="SAM" id="MobiDB-lite"/>
    </source>
</evidence>
<reference evidence="2" key="1">
    <citation type="submission" date="2024-06" db="EMBL/GenBank/DDBJ databases">
        <authorList>
            <person name="Coelho C."/>
            <person name="Bento M."/>
            <person name="Garcia E."/>
            <person name="Camelo A."/>
            <person name="Brandao I."/>
            <person name="Espirito Santo C."/>
            <person name="Trovao J."/>
            <person name="Verissimo A."/>
            <person name="Costa J."/>
            <person name="Tiago I."/>
        </authorList>
    </citation>
    <scope>NUCLEOTIDE SEQUENCE</scope>
    <source>
        <strain evidence="2">KWT182</strain>
    </source>
</reference>
<protein>
    <submittedName>
        <fullName evidence="2">Uncharacterized protein</fullName>
    </submittedName>
</protein>
<accession>A0AAU7Q9R2</accession>
<dbReference type="Gene3D" id="3.30.450.40">
    <property type="match status" value="1"/>
</dbReference>
<evidence type="ECO:0000313" key="2">
    <source>
        <dbReference type="EMBL" id="XBS69688.1"/>
    </source>
</evidence>
<name>A0AAU7Q9R2_9GAMM</name>